<keyword evidence="8" id="KW-0560">Oxidoreductase</keyword>
<sequence>MALVTFNIWRGSSEGGEFQRYQTEISEGMVVLDAVHQIQAEHANDLAVRWNCKAGKCGSCSAEVNGHPKLMCMTRMSDIPQDKDVRIEPMKSFPVIKDLVTDVSWNYRVKQRIKKFKPRPPDDEDGTWRMAQDDIDRVQEFRKCIECFLCQDVCHVLREHSLHDKFLGPRHLVYTAALEMHPLDVEDRLEDLKKTENIGFCNITKCCTTVCPENITITDNAIIPLKERVADRFYDPLIRFFRLFKRGRS</sequence>
<evidence type="ECO:0000256" key="3">
    <source>
        <dbReference type="ARBA" id="ARBA00004894"/>
    </source>
</evidence>
<keyword evidence="6" id="KW-0001">2Fe-2S</keyword>
<dbReference type="Gene3D" id="3.10.20.30">
    <property type="match status" value="1"/>
</dbReference>
<keyword evidence="9" id="KW-0408">Iron</keyword>
<dbReference type="CDD" id="cd00207">
    <property type="entry name" value="fer2"/>
    <property type="match status" value="1"/>
</dbReference>
<evidence type="ECO:0000256" key="4">
    <source>
        <dbReference type="ARBA" id="ARBA00009433"/>
    </source>
</evidence>
<reference evidence="13" key="1">
    <citation type="submission" date="2023-06" db="EMBL/GenBank/DDBJ databases">
        <title>Genomic of Parafulvivirga corallium.</title>
        <authorList>
            <person name="Wang G."/>
        </authorList>
    </citation>
    <scope>NUCLEOTIDE SEQUENCE</scope>
    <source>
        <strain evidence="13">BMA10</strain>
    </source>
</reference>
<dbReference type="InterPro" id="IPR006058">
    <property type="entry name" value="2Fe2S_fd_BS"/>
</dbReference>
<evidence type="ECO:0000256" key="8">
    <source>
        <dbReference type="ARBA" id="ARBA00023002"/>
    </source>
</evidence>
<gene>
    <name evidence="13" type="ORF">QQ008_14030</name>
</gene>
<protein>
    <submittedName>
        <fullName evidence="13">Succinate dehydrogenase/fumarate reductase iron-sulfur subunit</fullName>
    </submittedName>
</protein>
<dbReference type="InterPro" id="IPR025192">
    <property type="entry name" value="Succ_DH/fum_Rdtase_N"/>
</dbReference>
<comment type="pathway">
    <text evidence="3">Carbohydrate metabolism; tricarboxylic acid cycle; fumarate from succinate (bacterial route): step 1/1.</text>
</comment>
<keyword evidence="5" id="KW-0004">4Fe-4S</keyword>
<evidence type="ECO:0000256" key="5">
    <source>
        <dbReference type="ARBA" id="ARBA00022485"/>
    </source>
</evidence>
<dbReference type="Pfam" id="PF13183">
    <property type="entry name" value="Fer4_8"/>
    <property type="match status" value="1"/>
</dbReference>
<evidence type="ECO:0000256" key="2">
    <source>
        <dbReference type="ARBA" id="ARBA00001966"/>
    </source>
</evidence>
<dbReference type="RefSeq" id="WP_346752525.1">
    <property type="nucleotide sequence ID" value="NZ_JAUJEA010000004.1"/>
</dbReference>
<dbReference type="EMBL" id="JAUJEA010000004">
    <property type="protein sequence ID" value="MDN5202501.1"/>
    <property type="molecule type" value="Genomic_DNA"/>
</dbReference>
<evidence type="ECO:0000256" key="1">
    <source>
        <dbReference type="ARBA" id="ARBA00001927"/>
    </source>
</evidence>
<dbReference type="Proteomes" id="UP001172082">
    <property type="component" value="Unassembled WGS sequence"/>
</dbReference>
<dbReference type="InterPro" id="IPR009051">
    <property type="entry name" value="Helical_ferredxn"/>
</dbReference>
<evidence type="ECO:0000256" key="6">
    <source>
        <dbReference type="ARBA" id="ARBA00022714"/>
    </source>
</evidence>
<accession>A0ABT8KP56</accession>
<dbReference type="InterPro" id="IPR017896">
    <property type="entry name" value="4Fe4S_Fe-S-bd"/>
</dbReference>
<keyword evidence="10" id="KW-0411">Iron-sulfur</keyword>
<comment type="cofactor">
    <cofactor evidence="2">
        <name>[4Fe-4S] cluster</name>
        <dbReference type="ChEBI" id="CHEBI:49883"/>
    </cofactor>
</comment>
<evidence type="ECO:0000256" key="10">
    <source>
        <dbReference type="ARBA" id="ARBA00023014"/>
    </source>
</evidence>
<comment type="caution">
    <text evidence="13">The sequence shown here is derived from an EMBL/GenBank/DDBJ whole genome shotgun (WGS) entry which is preliminary data.</text>
</comment>
<evidence type="ECO:0000313" key="13">
    <source>
        <dbReference type="EMBL" id="MDN5202501.1"/>
    </source>
</evidence>
<comment type="similarity">
    <text evidence="4">Belongs to the succinate dehydrogenase/fumarate reductase iron-sulfur protein family.</text>
</comment>
<feature type="domain" description="2Fe-2S ferredoxin-type" evidence="12">
    <location>
        <begin position="2"/>
        <end position="93"/>
    </location>
</feature>
<dbReference type="NCBIfam" id="NF009052">
    <property type="entry name" value="PRK12386.1"/>
    <property type="match status" value="1"/>
</dbReference>
<comment type="cofactor">
    <cofactor evidence="1">
        <name>[3Fe-4S] cluster</name>
        <dbReference type="ChEBI" id="CHEBI:21137"/>
    </cofactor>
</comment>
<dbReference type="PROSITE" id="PS00197">
    <property type="entry name" value="2FE2S_FER_1"/>
    <property type="match status" value="1"/>
</dbReference>
<evidence type="ECO:0000259" key="12">
    <source>
        <dbReference type="PROSITE" id="PS51085"/>
    </source>
</evidence>
<proteinExistence type="inferred from homology"/>
<evidence type="ECO:0000256" key="11">
    <source>
        <dbReference type="ARBA" id="ARBA00034078"/>
    </source>
</evidence>
<evidence type="ECO:0000313" key="14">
    <source>
        <dbReference type="Proteomes" id="UP001172082"/>
    </source>
</evidence>
<dbReference type="InterPro" id="IPR050573">
    <property type="entry name" value="SDH/FRD_Iron-Sulfur"/>
</dbReference>
<dbReference type="InterPro" id="IPR001041">
    <property type="entry name" value="2Fe-2S_ferredoxin-type"/>
</dbReference>
<dbReference type="Pfam" id="PF13085">
    <property type="entry name" value="Fer2_3"/>
    <property type="match status" value="1"/>
</dbReference>
<dbReference type="PROSITE" id="PS51085">
    <property type="entry name" value="2FE2S_FER_2"/>
    <property type="match status" value="1"/>
</dbReference>
<dbReference type="PANTHER" id="PTHR11921">
    <property type="entry name" value="SUCCINATE DEHYDROGENASE IRON-SULFUR PROTEIN"/>
    <property type="match status" value="1"/>
</dbReference>
<dbReference type="InterPro" id="IPR036010">
    <property type="entry name" value="2Fe-2S_ferredoxin-like_sf"/>
</dbReference>
<name>A0ABT8KP56_9BACT</name>
<comment type="cofactor">
    <cofactor evidence="11">
        <name>[2Fe-2S] cluster</name>
        <dbReference type="ChEBI" id="CHEBI:190135"/>
    </cofactor>
</comment>
<evidence type="ECO:0000256" key="9">
    <source>
        <dbReference type="ARBA" id="ARBA00023004"/>
    </source>
</evidence>
<dbReference type="NCBIfam" id="TIGR00384">
    <property type="entry name" value="dhsB"/>
    <property type="match status" value="1"/>
</dbReference>
<dbReference type="SUPFAM" id="SSF54292">
    <property type="entry name" value="2Fe-2S ferredoxin-like"/>
    <property type="match status" value="1"/>
</dbReference>
<dbReference type="PANTHER" id="PTHR11921:SF29">
    <property type="entry name" value="SUCCINATE DEHYDROGENASE [UBIQUINONE] IRON-SULFUR SUBUNIT, MITOCHONDRIAL"/>
    <property type="match status" value="1"/>
</dbReference>
<evidence type="ECO:0000256" key="7">
    <source>
        <dbReference type="ARBA" id="ARBA00022723"/>
    </source>
</evidence>
<dbReference type="Gene3D" id="1.10.1060.10">
    <property type="entry name" value="Alpha-helical ferredoxin"/>
    <property type="match status" value="1"/>
</dbReference>
<dbReference type="SUPFAM" id="SSF46548">
    <property type="entry name" value="alpha-helical ferredoxin"/>
    <property type="match status" value="1"/>
</dbReference>
<dbReference type="InterPro" id="IPR012675">
    <property type="entry name" value="Beta-grasp_dom_sf"/>
</dbReference>
<organism evidence="13 14">
    <name type="scientific">Splendidivirga corallicola</name>
    <dbReference type="NCBI Taxonomy" id="3051826"/>
    <lineage>
        <taxon>Bacteria</taxon>
        <taxon>Pseudomonadati</taxon>
        <taxon>Bacteroidota</taxon>
        <taxon>Cytophagia</taxon>
        <taxon>Cytophagales</taxon>
        <taxon>Splendidivirgaceae</taxon>
        <taxon>Splendidivirga</taxon>
    </lineage>
</organism>
<dbReference type="InterPro" id="IPR004489">
    <property type="entry name" value="Succ_DH/fum_Rdtase_Fe-S"/>
</dbReference>
<keyword evidence="7" id="KW-0479">Metal-binding</keyword>
<keyword evidence="14" id="KW-1185">Reference proteome</keyword>